<feature type="binding site" evidence="2">
    <location>
        <begin position="28"/>
        <end position="29"/>
    </location>
    <ligand>
        <name>substrate</name>
    </ligand>
</feature>
<dbReference type="InterPro" id="IPR029033">
    <property type="entry name" value="His_PPase_superfam"/>
</dbReference>
<dbReference type="SMART" id="SM00855">
    <property type="entry name" value="PGAM"/>
    <property type="match status" value="1"/>
</dbReference>
<dbReference type="Proteomes" id="UP000777438">
    <property type="component" value="Unassembled WGS sequence"/>
</dbReference>
<dbReference type="SUPFAM" id="SSF53254">
    <property type="entry name" value="Phosphoglycerate mutase-like"/>
    <property type="match status" value="1"/>
</dbReference>
<dbReference type="Pfam" id="PF00300">
    <property type="entry name" value="His_Phos_1"/>
    <property type="match status" value="1"/>
</dbReference>
<accession>A0A9P9ALP4</accession>
<dbReference type="GO" id="GO:0050278">
    <property type="term" value="F:sedoheptulose-bisphosphatase activity"/>
    <property type="evidence" value="ECO:0007669"/>
    <property type="project" value="TreeGrafter"/>
</dbReference>
<evidence type="ECO:0000313" key="3">
    <source>
        <dbReference type="EMBL" id="KAH6885004.1"/>
    </source>
</evidence>
<reference evidence="3 4" key="1">
    <citation type="journal article" date="2021" name="Nat. Commun.">
        <title>Genetic determinants of endophytism in the Arabidopsis root mycobiome.</title>
        <authorList>
            <person name="Mesny F."/>
            <person name="Miyauchi S."/>
            <person name="Thiergart T."/>
            <person name="Pickel B."/>
            <person name="Atanasova L."/>
            <person name="Karlsson M."/>
            <person name="Huettel B."/>
            <person name="Barry K.W."/>
            <person name="Haridas S."/>
            <person name="Chen C."/>
            <person name="Bauer D."/>
            <person name="Andreopoulos W."/>
            <person name="Pangilinan J."/>
            <person name="LaButti K."/>
            <person name="Riley R."/>
            <person name="Lipzen A."/>
            <person name="Clum A."/>
            <person name="Drula E."/>
            <person name="Henrissat B."/>
            <person name="Kohler A."/>
            <person name="Grigoriev I.V."/>
            <person name="Martin F.M."/>
            <person name="Hacquard S."/>
        </authorList>
    </citation>
    <scope>NUCLEOTIDE SEQUENCE [LARGE SCALE GENOMIC DNA]</scope>
    <source>
        <strain evidence="3 4">MPI-CAGE-CH-0241</strain>
    </source>
</reference>
<organism evidence="3 4">
    <name type="scientific">Thelonectria olida</name>
    <dbReference type="NCBI Taxonomy" id="1576542"/>
    <lineage>
        <taxon>Eukaryota</taxon>
        <taxon>Fungi</taxon>
        <taxon>Dikarya</taxon>
        <taxon>Ascomycota</taxon>
        <taxon>Pezizomycotina</taxon>
        <taxon>Sordariomycetes</taxon>
        <taxon>Hypocreomycetidae</taxon>
        <taxon>Hypocreales</taxon>
        <taxon>Nectriaceae</taxon>
        <taxon>Thelonectria</taxon>
    </lineage>
</organism>
<dbReference type="Gene3D" id="3.40.50.1240">
    <property type="entry name" value="Phosphoglycerate mutase-like"/>
    <property type="match status" value="1"/>
</dbReference>
<evidence type="ECO:0000256" key="1">
    <source>
        <dbReference type="PIRSR" id="PIRSR613078-1"/>
    </source>
</evidence>
<dbReference type="OrthoDB" id="4818801at2759"/>
<dbReference type="InterPro" id="IPR013078">
    <property type="entry name" value="His_Pase_superF_clade-1"/>
</dbReference>
<dbReference type="EMBL" id="JAGPYM010000019">
    <property type="protein sequence ID" value="KAH6885004.1"/>
    <property type="molecule type" value="Genomic_DNA"/>
</dbReference>
<dbReference type="PANTHER" id="PTHR48100:SF15">
    <property type="entry name" value="SEDOHEPTULOSE 1,7-BISPHOSPHATASE"/>
    <property type="match status" value="1"/>
</dbReference>
<evidence type="ECO:0000256" key="2">
    <source>
        <dbReference type="PIRSR" id="PIRSR613078-2"/>
    </source>
</evidence>
<dbReference type="PANTHER" id="PTHR48100">
    <property type="entry name" value="BROAD-SPECIFICITY PHOSPHATASE YOR283W-RELATED"/>
    <property type="match status" value="1"/>
</dbReference>
<name>A0A9P9ALP4_9HYPO</name>
<feature type="binding site" evidence="2">
    <location>
        <begin position="101"/>
        <end position="104"/>
    </location>
    <ligand>
        <name>substrate</name>
    </ligand>
</feature>
<feature type="binding site" evidence="2">
    <location>
        <position position="72"/>
    </location>
    <ligand>
        <name>substrate</name>
    </ligand>
</feature>
<gene>
    <name evidence="3" type="ORF">B0T10DRAFT_493106</name>
</gene>
<feature type="active site" description="Proton donor/acceptor" evidence="1">
    <location>
        <position position="101"/>
    </location>
</feature>
<evidence type="ECO:0000313" key="4">
    <source>
        <dbReference type="Proteomes" id="UP000777438"/>
    </source>
</evidence>
<dbReference type="InterPro" id="IPR050275">
    <property type="entry name" value="PGM_Phosphatase"/>
</dbReference>
<protein>
    <submittedName>
        <fullName evidence="3">Phosphoglycerate mutase</fullName>
    </submittedName>
</protein>
<keyword evidence="4" id="KW-1185">Reference proteome</keyword>
<dbReference type="CDD" id="cd07067">
    <property type="entry name" value="HP_PGM_like"/>
    <property type="match status" value="1"/>
</dbReference>
<dbReference type="AlphaFoldDB" id="A0A9P9ALP4"/>
<sequence>MSDAEATTPRVFIARHGETEWAKIGRFTGITDIELTEHGIKQVSTTAAQLVGRGKLLDPSKVAHICVSPRKRAQQTYEILFAGGEPAIEGQRVTVTEDIAEWGYGDYEGLKAEEIRATRKAKGLDQDKPWDMWRDGCEGGESAQDVCTRLDRLISQIRDVQRPCMTGEGHADVVVVAHGAILRAFVKRWLHFPLDMPLNLMFEPGAIGVLSYKNNNIRQPALLVGMALPP</sequence>
<feature type="active site" description="Tele-phosphohistidine intermediate" evidence="1">
    <location>
        <position position="16"/>
    </location>
</feature>
<comment type="caution">
    <text evidence="3">The sequence shown here is derived from an EMBL/GenBank/DDBJ whole genome shotgun (WGS) entry which is preliminary data.</text>
</comment>
<proteinExistence type="predicted"/>
<dbReference type="GO" id="GO:0046390">
    <property type="term" value="P:ribose phosphate biosynthetic process"/>
    <property type="evidence" value="ECO:0007669"/>
    <property type="project" value="TreeGrafter"/>
</dbReference>